<sequence length="554" mass="64083">MTEINNNSERSRCGFLLSDNGTANSPTSNVTDSGQPSFNYDLEIFRLCQHYINTKNHQGLALIARQKGLPPFLRFKIWPIVLKHHPFVLNPFIQPDSGSGLASQDLNEDKLKADIDKDLSKYLQRLSFSGPVDLSNNSEVGKDIFDILEDSIFRFVKKWGKIIKYNQALSWIALGLAEWFPPIPHTHWVLVGRDLKYHNSCVKNLFDDYSNYIHNIDGLDNYLHDLISDEEINNMNFHDVYERLVLVLLHTPEDSYKDKIISPSTINKKILPINGGTIEERVSFFIYCFRKLLPELSSYFQEEHILNKFGSHDDEWLIWWLKWCGSKVWSRLDRGRIWDLLFGWRMQNKKKSNEYYMEKMELTPEILDRLGPYTFWSVSDEKDEVMLSTYRRSSSFKDLIHELNTSQSSSSNSPTSTSPSNSLDNSSSHYAYESEQGAPIMDTSSSSSLVETSIPFSKLDPHVELIFVALALLKSKENTLMELDQHEIRQFLSRLPTKSLSLSAKYGSLIPDKDGQIISNDSVDNRKIDFMDNIINEAGELWRKWLWSEMIDDK</sequence>
<protein>
    <submittedName>
        <fullName evidence="3">Piso0_001983 protein</fullName>
    </submittedName>
</protein>
<organism evidence="3 4">
    <name type="scientific">Pichia sorbitophila (strain ATCC MYA-4447 / BCRC 22081 / CBS 7064 / NBRC 10061 / NRRL Y-12695)</name>
    <name type="common">Hybrid yeast</name>
    <dbReference type="NCBI Taxonomy" id="559304"/>
    <lineage>
        <taxon>Eukaryota</taxon>
        <taxon>Fungi</taxon>
        <taxon>Dikarya</taxon>
        <taxon>Ascomycota</taxon>
        <taxon>Saccharomycotina</taxon>
        <taxon>Pichiomycetes</taxon>
        <taxon>Debaryomycetaceae</taxon>
        <taxon>Millerozyma</taxon>
    </lineage>
</organism>
<dbReference type="InterPro" id="IPR035969">
    <property type="entry name" value="Rab-GAP_TBC_sf"/>
</dbReference>
<dbReference type="OMA" id="LRFKVWP"/>
<dbReference type="EMBL" id="FO082050">
    <property type="protein sequence ID" value="CCE82266.1"/>
    <property type="molecule type" value="Genomic_DNA"/>
</dbReference>
<evidence type="ECO:0000259" key="2">
    <source>
        <dbReference type="SMART" id="SM00164"/>
    </source>
</evidence>
<accession>G8YBD5</accession>
<evidence type="ECO:0000313" key="4">
    <source>
        <dbReference type="Proteomes" id="UP000005222"/>
    </source>
</evidence>
<dbReference type="SUPFAM" id="SSF47923">
    <property type="entry name" value="Ypt/Rab-GAP domain of gyp1p"/>
    <property type="match status" value="1"/>
</dbReference>
<dbReference type="SMART" id="SM00164">
    <property type="entry name" value="TBC"/>
    <property type="match status" value="1"/>
</dbReference>
<name>G8YBD5_PICSO</name>
<dbReference type="InterPro" id="IPR000195">
    <property type="entry name" value="Rab-GAP-TBC_dom"/>
</dbReference>
<dbReference type="STRING" id="559304.G8YBD5"/>
<dbReference type="HOGENOM" id="CLU_028817_0_0_1"/>
<evidence type="ECO:0000313" key="3">
    <source>
        <dbReference type="EMBL" id="CCE82266.1"/>
    </source>
</evidence>
<dbReference type="Proteomes" id="UP000005222">
    <property type="component" value="Chromosome J"/>
</dbReference>
<dbReference type="OrthoDB" id="27140at2759"/>
<dbReference type="InParanoid" id="G8YBD5"/>
<dbReference type="eggNOG" id="ENOG502QVXN">
    <property type="taxonomic scope" value="Eukaryota"/>
</dbReference>
<evidence type="ECO:0000256" key="1">
    <source>
        <dbReference type="SAM" id="MobiDB-lite"/>
    </source>
</evidence>
<dbReference type="AlphaFoldDB" id="G8YBD5"/>
<feature type="region of interest" description="Disordered" evidence="1">
    <location>
        <begin position="404"/>
        <end position="428"/>
    </location>
</feature>
<dbReference type="Gene3D" id="1.10.472.80">
    <property type="entry name" value="Ypt/Rab-GAP domain of gyp1p, domain 3"/>
    <property type="match status" value="1"/>
</dbReference>
<gene>
    <name evidence="3" type="primary">Piso0_001983</name>
    <name evidence="3" type="ORF">GNLVRS01_PISO0J02143g</name>
</gene>
<feature type="domain" description="Rab-GAP TBC" evidence="2">
    <location>
        <begin position="65"/>
        <end position="371"/>
    </location>
</feature>
<reference evidence="3 4" key="1">
    <citation type="journal article" date="2012" name="G3 (Bethesda)">
        <title>Pichia sorbitophila, an interspecies yeast hybrid reveals early steps of genome resolution following polyploidization.</title>
        <authorList>
            <person name="Leh Louis V."/>
            <person name="Despons L."/>
            <person name="Friedrich A."/>
            <person name="Martin T."/>
            <person name="Durrens P."/>
            <person name="Casaregola S."/>
            <person name="Neuveglise C."/>
            <person name="Fairhead C."/>
            <person name="Marck C."/>
            <person name="Cruz J.A."/>
            <person name="Straub M.L."/>
            <person name="Kugler V."/>
            <person name="Sacerdot C."/>
            <person name="Uzunov Z."/>
            <person name="Thierry A."/>
            <person name="Weiss S."/>
            <person name="Bleykasten C."/>
            <person name="De Montigny J."/>
            <person name="Jacques N."/>
            <person name="Jung P."/>
            <person name="Lemaire M."/>
            <person name="Mallet S."/>
            <person name="Morel G."/>
            <person name="Richard G.F."/>
            <person name="Sarkar A."/>
            <person name="Savel G."/>
            <person name="Schacherer J."/>
            <person name="Seret M.L."/>
            <person name="Talla E."/>
            <person name="Samson G."/>
            <person name="Jubin C."/>
            <person name="Poulain J."/>
            <person name="Vacherie B."/>
            <person name="Barbe V."/>
            <person name="Pelletier E."/>
            <person name="Sherman D.J."/>
            <person name="Westhof E."/>
            <person name="Weissenbach J."/>
            <person name="Baret P.V."/>
            <person name="Wincker P."/>
            <person name="Gaillardin C."/>
            <person name="Dujon B."/>
            <person name="Souciet J.L."/>
        </authorList>
    </citation>
    <scope>NUCLEOTIDE SEQUENCE [LARGE SCALE GENOMIC DNA]</scope>
    <source>
        <strain evidence="4">ATCC MYA-4447 / BCRC 22081 / CBS 7064 / NBRC 10061 / NRRL Y-12695</strain>
    </source>
</reference>
<proteinExistence type="predicted"/>
<dbReference type="FunCoup" id="G8YBD5">
    <property type="interactions" value="76"/>
</dbReference>
<keyword evidence="4" id="KW-1185">Reference proteome</keyword>